<protein>
    <submittedName>
        <fullName evidence="1">Uncharacterized protein</fullName>
    </submittedName>
</protein>
<sequence length="530" mass="57940">MASFTMNNIFASRTCTGPWNPLLDRSDGIPVDPTLYCRPRRRGSDSLTSDGLRRNALYRQAARKLEEFSDPGYSEAHGVTPPPSAVLSDSPWSETIDLPGSGTAATTSCIAEVCPQARASALANCIGPLQSRLAAGQPVSVFKHVFSQIFTPINQILGELSSGDTAQQKKPSGTPLSIPRRLITGLWRLICRFFLPHRYDEKLAHLSTGLCSPVYAVHDAIRDCPKVTFEFAENGTLCVCLDETDGLPWPEAIQKIADIVRHEREAGHDLDTIHLAASETTSLTGDGDCAALSHILELLSAHGVFNDFKRVDIIAPGNVVQPLIHLLAHQQSDGSQHGTSALARMREIRSFSWTGSSLPAPTFIALPLSDQLQHIALDCAELALMDCYSVLVACLQLVSARFSKITLCPPALGALQRATRRILPQLRILAIVTSVPFDPLAKLSMPNVAHLSLSVLPDYPTDEDQYLPEQLEHARAEEVPLPFGRSLRTFNLKCAPTQRWSVAVQGIINTLTHKSEHNLLTTFSNPIQEY</sequence>
<gene>
    <name evidence="1" type="ORF">FISHEDRAFT_68992</name>
</gene>
<dbReference type="EMBL" id="KN881618">
    <property type="protein sequence ID" value="KIY53387.1"/>
    <property type="molecule type" value="Genomic_DNA"/>
</dbReference>
<name>A0A0D7AP95_9AGAR</name>
<organism evidence="1 2">
    <name type="scientific">Fistulina hepatica ATCC 64428</name>
    <dbReference type="NCBI Taxonomy" id="1128425"/>
    <lineage>
        <taxon>Eukaryota</taxon>
        <taxon>Fungi</taxon>
        <taxon>Dikarya</taxon>
        <taxon>Basidiomycota</taxon>
        <taxon>Agaricomycotina</taxon>
        <taxon>Agaricomycetes</taxon>
        <taxon>Agaricomycetidae</taxon>
        <taxon>Agaricales</taxon>
        <taxon>Fistulinaceae</taxon>
        <taxon>Fistulina</taxon>
    </lineage>
</organism>
<reference evidence="1 2" key="1">
    <citation type="journal article" date="2015" name="Fungal Genet. Biol.">
        <title>Evolution of novel wood decay mechanisms in Agaricales revealed by the genome sequences of Fistulina hepatica and Cylindrobasidium torrendii.</title>
        <authorList>
            <person name="Floudas D."/>
            <person name="Held B.W."/>
            <person name="Riley R."/>
            <person name="Nagy L.G."/>
            <person name="Koehler G."/>
            <person name="Ransdell A.S."/>
            <person name="Younus H."/>
            <person name="Chow J."/>
            <person name="Chiniquy J."/>
            <person name="Lipzen A."/>
            <person name="Tritt A."/>
            <person name="Sun H."/>
            <person name="Haridas S."/>
            <person name="LaButti K."/>
            <person name="Ohm R.A."/>
            <person name="Kues U."/>
            <person name="Blanchette R.A."/>
            <person name="Grigoriev I.V."/>
            <person name="Minto R.E."/>
            <person name="Hibbett D.S."/>
        </authorList>
    </citation>
    <scope>NUCLEOTIDE SEQUENCE [LARGE SCALE GENOMIC DNA]</scope>
    <source>
        <strain evidence="1 2">ATCC 64428</strain>
    </source>
</reference>
<dbReference type="AlphaFoldDB" id="A0A0D7AP95"/>
<accession>A0A0D7AP95</accession>
<evidence type="ECO:0000313" key="1">
    <source>
        <dbReference type="EMBL" id="KIY53387.1"/>
    </source>
</evidence>
<proteinExistence type="predicted"/>
<dbReference type="Proteomes" id="UP000054144">
    <property type="component" value="Unassembled WGS sequence"/>
</dbReference>
<keyword evidence="2" id="KW-1185">Reference proteome</keyword>
<evidence type="ECO:0000313" key="2">
    <source>
        <dbReference type="Proteomes" id="UP000054144"/>
    </source>
</evidence>